<dbReference type="EC" id="3.1.2.-" evidence="3"/>
<dbReference type="SUPFAM" id="SSF54637">
    <property type="entry name" value="Thioesterase/thiol ester dehydrase-isomerase"/>
    <property type="match status" value="1"/>
</dbReference>
<feature type="domain" description="Thioesterase" evidence="2">
    <location>
        <begin position="85"/>
        <end position="161"/>
    </location>
</feature>
<evidence type="ECO:0000256" key="1">
    <source>
        <dbReference type="ARBA" id="ARBA00022801"/>
    </source>
</evidence>
<dbReference type="GO" id="GO:0005829">
    <property type="term" value="C:cytosol"/>
    <property type="evidence" value="ECO:0007669"/>
    <property type="project" value="TreeGrafter"/>
</dbReference>
<dbReference type="NCBIfam" id="TIGR00369">
    <property type="entry name" value="unchar_dom_1"/>
    <property type="match status" value="1"/>
</dbReference>
<dbReference type="InterPro" id="IPR003736">
    <property type="entry name" value="PAAI_dom"/>
</dbReference>
<accession>A0AAU7SUM9</accession>
<reference evidence="3" key="1">
    <citation type="submission" date="2024-06" db="EMBL/GenBank/DDBJ databases">
        <authorList>
            <person name="Song Z."/>
        </authorList>
    </citation>
    <scope>NUCLEOTIDE SEQUENCE</scope>
    <source>
        <strain evidence="3">A1-4-2</strain>
    </source>
</reference>
<dbReference type="AlphaFoldDB" id="A0AAU7SUM9"/>
<dbReference type="Gene3D" id="3.10.129.10">
    <property type="entry name" value="Hotdog Thioesterase"/>
    <property type="match status" value="1"/>
</dbReference>
<dbReference type="EMBL" id="CP157981">
    <property type="protein sequence ID" value="XBU14837.1"/>
    <property type="molecule type" value="Genomic_DNA"/>
</dbReference>
<evidence type="ECO:0000259" key="2">
    <source>
        <dbReference type="Pfam" id="PF03061"/>
    </source>
</evidence>
<dbReference type="InterPro" id="IPR029069">
    <property type="entry name" value="HotDog_dom_sf"/>
</dbReference>
<gene>
    <name evidence="3" type="ORF">ABJ384_10200</name>
</gene>
<dbReference type="Pfam" id="PF03061">
    <property type="entry name" value="4HBT"/>
    <property type="match status" value="1"/>
</dbReference>
<dbReference type="RefSeq" id="WP_349927134.1">
    <property type="nucleotide sequence ID" value="NZ_CP157981.1"/>
</dbReference>
<dbReference type="CDD" id="cd03443">
    <property type="entry name" value="PaaI_thioesterase"/>
    <property type="match status" value="1"/>
</dbReference>
<dbReference type="InterPro" id="IPR006683">
    <property type="entry name" value="Thioestr_dom"/>
</dbReference>
<evidence type="ECO:0000313" key="3">
    <source>
        <dbReference type="EMBL" id="XBU14837.1"/>
    </source>
</evidence>
<dbReference type="GO" id="GO:0061522">
    <property type="term" value="F:1,4-dihydroxy-2-naphthoyl-CoA thioesterase activity"/>
    <property type="evidence" value="ECO:0007669"/>
    <property type="project" value="TreeGrafter"/>
</dbReference>
<dbReference type="PANTHER" id="PTHR43240:SF1">
    <property type="entry name" value="BLR5584 PROTEIN"/>
    <property type="match status" value="1"/>
</dbReference>
<protein>
    <submittedName>
        <fullName evidence="3">PaaI family thioesterase</fullName>
        <ecNumber evidence="3">3.1.2.-</ecNumber>
    </submittedName>
</protein>
<sequence>MEVNDVLKEWEETEQKILKHLGPPDSVHLSELTQRSGLEVFEAIFSGELPSPPIGETLDYIPVHMEYGIAVFQGRPQRKHYNPLGTVHGGWFCTLLDSAVACAIHTTLPAGKAYTTLELKVNMVRALTDATPLVRAEGKIVHVGRQTATAEGRIIGPDGKLYAHATTTCLIFDAPKKTS</sequence>
<keyword evidence="1 3" id="KW-0378">Hydrolase</keyword>
<organism evidence="3">
    <name type="scientific">Acinetobacter sp. A1-4-2</name>
    <dbReference type="NCBI Taxonomy" id="3156489"/>
    <lineage>
        <taxon>Bacteria</taxon>
        <taxon>Pseudomonadati</taxon>
        <taxon>Pseudomonadota</taxon>
        <taxon>Gammaproteobacteria</taxon>
        <taxon>Moraxellales</taxon>
        <taxon>Moraxellaceae</taxon>
        <taxon>Acinetobacter</taxon>
    </lineage>
</organism>
<dbReference type="PANTHER" id="PTHR43240">
    <property type="entry name" value="1,4-DIHYDROXY-2-NAPHTHOYL-COA THIOESTERASE 1"/>
    <property type="match status" value="1"/>
</dbReference>
<proteinExistence type="predicted"/>
<name>A0AAU7SUM9_9GAMM</name>